<name>A0A6C2UUK5_9BACT</name>
<accession>A0A6C2UUK5</accession>
<feature type="domain" description="Rhodanese" evidence="1">
    <location>
        <begin position="27"/>
        <end position="122"/>
    </location>
</feature>
<gene>
    <name evidence="2" type="ORF">SCARR_04951</name>
</gene>
<dbReference type="PROSITE" id="PS50206">
    <property type="entry name" value="RHODANESE_3"/>
    <property type="match status" value="1"/>
</dbReference>
<dbReference type="InterPro" id="IPR036873">
    <property type="entry name" value="Rhodanese-like_dom_sf"/>
</dbReference>
<evidence type="ECO:0000259" key="1">
    <source>
        <dbReference type="PROSITE" id="PS50206"/>
    </source>
</evidence>
<protein>
    <recommendedName>
        <fullName evidence="1">Rhodanese domain-containing protein</fullName>
    </recommendedName>
</protein>
<dbReference type="SUPFAM" id="SSF52821">
    <property type="entry name" value="Rhodanese/Cell cycle control phosphatase"/>
    <property type="match status" value="1"/>
</dbReference>
<dbReference type="Gene3D" id="3.40.250.10">
    <property type="entry name" value="Rhodanese-like domain"/>
    <property type="match status" value="1"/>
</dbReference>
<dbReference type="RefSeq" id="WP_136064537.1">
    <property type="nucleotide sequence ID" value="NZ_CAAHFH010000002.1"/>
</dbReference>
<dbReference type="EMBL" id="CAAHFH010000002">
    <property type="protein sequence ID" value="VGO22854.1"/>
    <property type="molecule type" value="Genomic_DNA"/>
</dbReference>
<organism evidence="2 3">
    <name type="scientific">Pontiella sulfatireligans</name>
    <dbReference type="NCBI Taxonomy" id="2750658"/>
    <lineage>
        <taxon>Bacteria</taxon>
        <taxon>Pseudomonadati</taxon>
        <taxon>Kiritimatiellota</taxon>
        <taxon>Kiritimatiellia</taxon>
        <taxon>Kiritimatiellales</taxon>
        <taxon>Pontiellaceae</taxon>
        <taxon>Pontiella</taxon>
    </lineage>
</organism>
<reference evidence="2 3" key="1">
    <citation type="submission" date="2019-04" db="EMBL/GenBank/DDBJ databases">
        <authorList>
            <person name="Van Vliet M D."/>
        </authorList>
    </citation>
    <scope>NUCLEOTIDE SEQUENCE [LARGE SCALE GENOMIC DNA]</scope>
    <source>
        <strain evidence="2 3">F21</strain>
    </source>
</reference>
<dbReference type="AlphaFoldDB" id="A0A6C2UUK5"/>
<dbReference type="CDD" id="cd00158">
    <property type="entry name" value="RHOD"/>
    <property type="match status" value="1"/>
</dbReference>
<dbReference type="InterPro" id="IPR001763">
    <property type="entry name" value="Rhodanese-like_dom"/>
</dbReference>
<sequence>MEQVLKSMTLNFFGRGMHKITPEKLFASDVAVFLDVRSDEEIASLPCPMGAHSNVESIHIPISGIPDRLTEIPQDKLVGIFCPAHVRASIVYAYLRSKGYEQVRVLEGGYAALTDAFKPGKLLAVL</sequence>
<dbReference type="Proteomes" id="UP000346198">
    <property type="component" value="Unassembled WGS sequence"/>
</dbReference>
<dbReference type="SMART" id="SM00450">
    <property type="entry name" value="RHOD"/>
    <property type="match status" value="1"/>
</dbReference>
<evidence type="ECO:0000313" key="3">
    <source>
        <dbReference type="Proteomes" id="UP000346198"/>
    </source>
</evidence>
<dbReference type="PANTHER" id="PTHR43031">
    <property type="entry name" value="FAD-DEPENDENT OXIDOREDUCTASE"/>
    <property type="match status" value="1"/>
</dbReference>
<dbReference type="PANTHER" id="PTHR43031:SF1">
    <property type="entry name" value="PYRIDINE NUCLEOTIDE-DISULPHIDE OXIDOREDUCTASE"/>
    <property type="match status" value="1"/>
</dbReference>
<keyword evidence="3" id="KW-1185">Reference proteome</keyword>
<proteinExistence type="predicted"/>
<evidence type="ECO:0000313" key="2">
    <source>
        <dbReference type="EMBL" id="VGO22854.1"/>
    </source>
</evidence>
<dbReference type="InterPro" id="IPR050229">
    <property type="entry name" value="GlpE_sulfurtransferase"/>
</dbReference>
<dbReference type="Pfam" id="PF00581">
    <property type="entry name" value="Rhodanese"/>
    <property type="match status" value="1"/>
</dbReference>